<gene>
    <name evidence="2" type="ORF">A3770_17p79880</name>
</gene>
<dbReference type="Pfam" id="PF02592">
    <property type="entry name" value="Vut_1"/>
    <property type="match status" value="1"/>
</dbReference>
<dbReference type="EMBL" id="CP031050">
    <property type="protein sequence ID" value="QDZ25470.1"/>
    <property type="molecule type" value="Genomic_DNA"/>
</dbReference>
<dbReference type="PANTHER" id="PTHR34300">
    <property type="entry name" value="QUEUOSINE PRECURSOR TRANSPORTER-RELATED"/>
    <property type="match status" value="1"/>
</dbReference>
<dbReference type="InterPro" id="IPR003744">
    <property type="entry name" value="YhhQ"/>
</dbReference>
<reference evidence="2 3" key="1">
    <citation type="submission" date="2018-07" db="EMBL/GenBank/DDBJ databases">
        <title>The complete nuclear genome of the prasinophyte Chloropicon primus (CCMP1205).</title>
        <authorList>
            <person name="Pombert J.-F."/>
            <person name="Otis C."/>
            <person name="Turmel M."/>
            <person name="Lemieux C."/>
        </authorList>
    </citation>
    <scope>NUCLEOTIDE SEQUENCE [LARGE SCALE GENOMIC DNA]</scope>
    <source>
        <strain evidence="2 3">CCMP1205</strain>
    </source>
</reference>
<dbReference type="Proteomes" id="UP000316726">
    <property type="component" value="Chromosome 17"/>
</dbReference>
<dbReference type="NCBIfam" id="TIGR00697">
    <property type="entry name" value="queuosine precursor transporter"/>
    <property type="match status" value="1"/>
</dbReference>
<feature type="transmembrane region" description="Helical" evidence="1">
    <location>
        <begin position="137"/>
        <end position="155"/>
    </location>
</feature>
<evidence type="ECO:0008006" key="4">
    <source>
        <dbReference type="Google" id="ProtNLM"/>
    </source>
</evidence>
<feature type="transmembrane region" description="Helical" evidence="1">
    <location>
        <begin position="19"/>
        <end position="37"/>
    </location>
</feature>
<dbReference type="HAMAP" id="MF_02088">
    <property type="entry name" value="Q_prec_transport"/>
    <property type="match status" value="1"/>
</dbReference>
<sequence length="163" mass="17774">MVVSVVASNYLAQFPLSDWLTVGSLTYPVAFLVTDVTNRLYGADRARQVVYFGFGAGVSASLLLSPVRIAAASGTSFLLSQLLDVYIFSKLRDKEWWKAPLVSTSISSCVDSYLFTFLAFYGDASMPHWATLATGDYAIKIAVALASLLPFRALVQRSRKGKV</sequence>
<keyword evidence="1" id="KW-1133">Transmembrane helix</keyword>
<evidence type="ECO:0000256" key="1">
    <source>
        <dbReference type="SAM" id="Phobius"/>
    </source>
</evidence>
<keyword evidence="1" id="KW-0812">Transmembrane</keyword>
<feature type="transmembrane region" description="Helical" evidence="1">
    <location>
        <begin position="49"/>
        <end position="65"/>
    </location>
</feature>
<protein>
    <recommendedName>
        <fullName evidence="4">Queuosine precursor transporter</fullName>
    </recommendedName>
</protein>
<dbReference type="AlphaFoldDB" id="A0A5B8N0X5"/>
<proteinExistence type="inferred from homology"/>
<keyword evidence="3" id="KW-1185">Reference proteome</keyword>
<organism evidence="2 3">
    <name type="scientific">Chloropicon primus</name>
    <dbReference type="NCBI Taxonomy" id="1764295"/>
    <lineage>
        <taxon>Eukaryota</taxon>
        <taxon>Viridiplantae</taxon>
        <taxon>Chlorophyta</taxon>
        <taxon>Chloropicophyceae</taxon>
        <taxon>Chloropicales</taxon>
        <taxon>Chloropicaceae</taxon>
        <taxon>Chloropicon</taxon>
    </lineage>
</organism>
<name>A0A5B8N0X5_9CHLO</name>
<keyword evidence="1" id="KW-0472">Membrane</keyword>
<evidence type="ECO:0000313" key="3">
    <source>
        <dbReference type="Proteomes" id="UP000316726"/>
    </source>
</evidence>
<accession>A0A5B8N0X5</accession>
<dbReference type="PANTHER" id="PTHR34300:SF1">
    <property type="entry name" value="QUEUOSINE PRECURSOR TRANSPORTER"/>
    <property type="match status" value="1"/>
</dbReference>
<evidence type="ECO:0000313" key="2">
    <source>
        <dbReference type="EMBL" id="QDZ25470.1"/>
    </source>
</evidence>